<dbReference type="PANTHER" id="PTHR42673:SF21">
    <property type="entry name" value="GLUTATHIONE S-TRANSFERASE YFCF"/>
    <property type="match status" value="1"/>
</dbReference>
<reference evidence="4 5" key="1">
    <citation type="journal article" date="2020" name="G3 (Bethesda)">
        <title>CeMbio - The Caenorhabditis elegans Microbiome Resource.</title>
        <authorList>
            <person name="Dirksen P."/>
            <person name="Assie A."/>
            <person name="Zimmermann J."/>
            <person name="Zhang F."/>
            <person name="Tietje A.M."/>
            <person name="Marsh S.A."/>
            <person name="Felix M.A."/>
            <person name="Shapira M."/>
            <person name="Kaleta C."/>
            <person name="Schulenburg H."/>
            <person name="Samuel B."/>
        </authorList>
    </citation>
    <scope>NUCLEOTIDE SEQUENCE [LARGE SCALE GENOMIC DNA]</scope>
    <source>
        <strain evidence="4 5">BIGb0172</strain>
    </source>
</reference>
<dbReference type="Proteomes" id="UP000515240">
    <property type="component" value="Chromosome"/>
</dbReference>
<dbReference type="GO" id="GO:0005737">
    <property type="term" value="C:cytoplasm"/>
    <property type="evidence" value="ECO:0007669"/>
    <property type="project" value="InterPro"/>
</dbReference>
<evidence type="ECO:0000259" key="3">
    <source>
        <dbReference type="PROSITE" id="PS50405"/>
    </source>
</evidence>
<dbReference type="PANTHER" id="PTHR42673">
    <property type="entry name" value="MALEYLACETOACETATE ISOMERASE"/>
    <property type="match status" value="1"/>
</dbReference>
<dbReference type="CDD" id="cd03191">
    <property type="entry name" value="GST_C_Zeta"/>
    <property type="match status" value="1"/>
</dbReference>
<dbReference type="Pfam" id="PF13409">
    <property type="entry name" value="GST_N_2"/>
    <property type="match status" value="1"/>
</dbReference>
<dbReference type="Gene3D" id="1.20.1050.10">
    <property type="match status" value="1"/>
</dbReference>
<feature type="domain" description="GST N-terminal" evidence="2">
    <location>
        <begin position="1"/>
        <end position="81"/>
    </location>
</feature>
<protein>
    <submittedName>
        <fullName evidence="4">Maleylacetoacetate isomerase</fullName>
        <ecNumber evidence="4">5.2.1.2</ecNumber>
    </submittedName>
</protein>
<sequence length="223" mass="24737">MKLHNYFRSSASYRVRIAMQAKGLAYDYLPVHLVKAEHRAPAFASHVGDALVPALETDDGQWLNQSLAVIEWLDEAYPDTVSMLPGNALARARIRALALQVACEIHPINNLRVLGYLSKELGHSDAEKTQWYQHWCRTGLEAFERQLVLLAAERKAQGLAASRFCWGDSLTLADCALVPQIFNAQRFQVNLDCLPLTMAAYDTAFATEAVQKAQPAACPDAQP</sequence>
<dbReference type="SUPFAM" id="SSF47616">
    <property type="entry name" value="GST C-terminal domain-like"/>
    <property type="match status" value="1"/>
</dbReference>
<dbReference type="GO" id="GO:0006559">
    <property type="term" value="P:L-phenylalanine catabolic process"/>
    <property type="evidence" value="ECO:0007669"/>
    <property type="project" value="TreeGrafter"/>
</dbReference>
<dbReference type="InterPro" id="IPR036282">
    <property type="entry name" value="Glutathione-S-Trfase_C_sf"/>
</dbReference>
<dbReference type="InterPro" id="IPR034333">
    <property type="entry name" value="GST_Zeta_N"/>
</dbReference>
<dbReference type="NCBIfam" id="TIGR01262">
    <property type="entry name" value="maiA"/>
    <property type="match status" value="1"/>
</dbReference>
<feature type="domain" description="GST C-terminal" evidence="3">
    <location>
        <begin position="87"/>
        <end position="223"/>
    </location>
</feature>
<evidence type="ECO:0000256" key="1">
    <source>
        <dbReference type="ARBA" id="ARBA00010007"/>
    </source>
</evidence>
<gene>
    <name evidence="4" type="primary">maiA</name>
    <name evidence="4" type="ORF">HS961_14165</name>
</gene>
<dbReference type="InterPro" id="IPR010987">
    <property type="entry name" value="Glutathione-S-Trfase_C-like"/>
</dbReference>
<dbReference type="InterPro" id="IPR034330">
    <property type="entry name" value="GST_Zeta_C"/>
</dbReference>
<evidence type="ECO:0000313" key="5">
    <source>
        <dbReference type="Proteomes" id="UP000515240"/>
    </source>
</evidence>
<dbReference type="SFLD" id="SFLDG00358">
    <property type="entry name" value="Main_(cytGST)"/>
    <property type="match status" value="1"/>
</dbReference>
<keyword evidence="4" id="KW-0413">Isomerase</keyword>
<dbReference type="EC" id="5.2.1.2" evidence="4"/>
<dbReference type="GO" id="GO:0006749">
    <property type="term" value="P:glutathione metabolic process"/>
    <property type="evidence" value="ECO:0007669"/>
    <property type="project" value="TreeGrafter"/>
</dbReference>
<dbReference type="InterPro" id="IPR005955">
    <property type="entry name" value="GST_Zeta"/>
</dbReference>
<dbReference type="GO" id="GO:0004364">
    <property type="term" value="F:glutathione transferase activity"/>
    <property type="evidence" value="ECO:0007669"/>
    <property type="project" value="TreeGrafter"/>
</dbReference>
<dbReference type="EMBL" id="CP058554">
    <property type="protein sequence ID" value="QMV73887.1"/>
    <property type="molecule type" value="Genomic_DNA"/>
</dbReference>
<organism evidence="4 5">
    <name type="scientific">Comamonas piscis</name>
    <dbReference type="NCBI Taxonomy" id="1562974"/>
    <lineage>
        <taxon>Bacteria</taxon>
        <taxon>Pseudomonadati</taxon>
        <taxon>Pseudomonadota</taxon>
        <taxon>Betaproteobacteria</taxon>
        <taxon>Burkholderiales</taxon>
        <taxon>Comamonadaceae</taxon>
        <taxon>Comamonas</taxon>
    </lineage>
</organism>
<evidence type="ECO:0000259" key="2">
    <source>
        <dbReference type="PROSITE" id="PS50404"/>
    </source>
</evidence>
<dbReference type="SUPFAM" id="SSF52833">
    <property type="entry name" value="Thioredoxin-like"/>
    <property type="match status" value="1"/>
</dbReference>
<name>A0A7G5EIR2_9BURK</name>
<accession>A0A7G5EIR2</accession>
<dbReference type="PROSITE" id="PS50405">
    <property type="entry name" value="GST_CTER"/>
    <property type="match status" value="1"/>
</dbReference>
<dbReference type="AlphaFoldDB" id="A0A7G5EIR2"/>
<comment type="similarity">
    <text evidence="1">Belongs to the GST superfamily. Zeta family.</text>
</comment>
<dbReference type="KEGG" id="cpis:HS961_14165"/>
<proteinExistence type="inferred from homology"/>
<dbReference type="PROSITE" id="PS50404">
    <property type="entry name" value="GST_NTER"/>
    <property type="match status" value="1"/>
</dbReference>
<dbReference type="RefSeq" id="WP_182323006.1">
    <property type="nucleotide sequence ID" value="NZ_CP058554.1"/>
</dbReference>
<dbReference type="Gene3D" id="3.40.30.10">
    <property type="entry name" value="Glutaredoxin"/>
    <property type="match status" value="1"/>
</dbReference>
<dbReference type="SFLD" id="SFLDS00019">
    <property type="entry name" value="Glutathione_Transferase_(cytos"/>
    <property type="match status" value="1"/>
</dbReference>
<dbReference type="CDD" id="cd03042">
    <property type="entry name" value="GST_N_Zeta"/>
    <property type="match status" value="1"/>
</dbReference>
<dbReference type="InterPro" id="IPR004045">
    <property type="entry name" value="Glutathione_S-Trfase_N"/>
</dbReference>
<keyword evidence="5" id="KW-1185">Reference proteome</keyword>
<dbReference type="GO" id="GO:0016034">
    <property type="term" value="F:maleylacetoacetate isomerase activity"/>
    <property type="evidence" value="ECO:0007669"/>
    <property type="project" value="UniProtKB-EC"/>
</dbReference>
<evidence type="ECO:0000313" key="4">
    <source>
        <dbReference type="EMBL" id="QMV73887.1"/>
    </source>
</evidence>
<dbReference type="InterPro" id="IPR040079">
    <property type="entry name" value="Glutathione_S-Trfase"/>
</dbReference>
<dbReference type="InterPro" id="IPR036249">
    <property type="entry name" value="Thioredoxin-like_sf"/>
</dbReference>